<proteinExistence type="predicted"/>
<feature type="transmembrane region" description="Helical" evidence="7">
    <location>
        <begin position="215"/>
        <end position="234"/>
    </location>
</feature>
<dbReference type="PANTHER" id="PTHR30482:SF17">
    <property type="entry name" value="ABC TRANSPORTER ATP-BINDING PROTEIN"/>
    <property type="match status" value="1"/>
</dbReference>
<dbReference type="GO" id="GO:0005886">
    <property type="term" value="C:plasma membrane"/>
    <property type="evidence" value="ECO:0007669"/>
    <property type="project" value="UniProtKB-SubCell"/>
</dbReference>
<feature type="transmembrane region" description="Helical" evidence="7">
    <location>
        <begin position="246"/>
        <end position="279"/>
    </location>
</feature>
<dbReference type="InterPro" id="IPR001851">
    <property type="entry name" value="ABC_transp_permease"/>
</dbReference>
<evidence type="ECO:0000256" key="7">
    <source>
        <dbReference type="SAM" id="Phobius"/>
    </source>
</evidence>
<accession>A0A542YU39</accession>
<keyword evidence="3 7" id="KW-0812">Transmembrane</keyword>
<evidence type="ECO:0000313" key="8">
    <source>
        <dbReference type="EMBL" id="TQL51602.1"/>
    </source>
</evidence>
<evidence type="ECO:0000256" key="1">
    <source>
        <dbReference type="ARBA" id="ARBA00004651"/>
    </source>
</evidence>
<evidence type="ECO:0000313" key="9">
    <source>
        <dbReference type="Proteomes" id="UP000319516"/>
    </source>
</evidence>
<evidence type="ECO:0000256" key="6">
    <source>
        <dbReference type="SAM" id="MobiDB-lite"/>
    </source>
</evidence>
<dbReference type="AlphaFoldDB" id="A0A542YU39"/>
<keyword evidence="2" id="KW-1003">Cell membrane</keyword>
<dbReference type="Proteomes" id="UP000319516">
    <property type="component" value="Unassembled WGS sequence"/>
</dbReference>
<dbReference type="InterPro" id="IPR043428">
    <property type="entry name" value="LivM-like"/>
</dbReference>
<evidence type="ECO:0000256" key="4">
    <source>
        <dbReference type="ARBA" id="ARBA00022989"/>
    </source>
</evidence>
<dbReference type="GO" id="GO:0015658">
    <property type="term" value="F:branched-chain amino acid transmembrane transporter activity"/>
    <property type="evidence" value="ECO:0007669"/>
    <property type="project" value="InterPro"/>
</dbReference>
<dbReference type="RefSeq" id="WP_211350610.1">
    <property type="nucleotide sequence ID" value="NZ_BAAAIK010000011.1"/>
</dbReference>
<feature type="region of interest" description="Disordered" evidence="6">
    <location>
        <begin position="321"/>
        <end position="341"/>
    </location>
</feature>
<dbReference type="PANTHER" id="PTHR30482">
    <property type="entry name" value="HIGH-AFFINITY BRANCHED-CHAIN AMINO ACID TRANSPORT SYSTEM PERMEASE"/>
    <property type="match status" value="1"/>
</dbReference>
<feature type="transmembrane region" description="Helical" evidence="7">
    <location>
        <begin position="168"/>
        <end position="195"/>
    </location>
</feature>
<keyword evidence="4 7" id="KW-1133">Transmembrane helix</keyword>
<evidence type="ECO:0000256" key="5">
    <source>
        <dbReference type="ARBA" id="ARBA00023136"/>
    </source>
</evidence>
<evidence type="ECO:0000256" key="3">
    <source>
        <dbReference type="ARBA" id="ARBA00022692"/>
    </source>
</evidence>
<organism evidence="8 9">
    <name type="scientific">Ornithinicoccus hortensis</name>
    <dbReference type="NCBI Taxonomy" id="82346"/>
    <lineage>
        <taxon>Bacteria</taxon>
        <taxon>Bacillati</taxon>
        <taxon>Actinomycetota</taxon>
        <taxon>Actinomycetes</taxon>
        <taxon>Micrococcales</taxon>
        <taxon>Intrasporangiaceae</taxon>
        <taxon>Ornithinicoccus</taxon>
    </lineage>
</organism>
<keyword evidence="5 7" id="KW-0472">Membrane</keyword>
<name>A0A542YU39_9MICO</name>
<feature type="transmembrane region" description="Helical" evidence="7">
    <location>
        <begin position="12"/>
        <end position="31"/>
    </location>
</feature>
<dbReference type="Pfam" id="PF02653">
    <property type="entry name" value="BPD_transp_2"/>
    <property type="match status" value="1"/>
</dbReference>
<feature type="transmembrane region" description="Helical" evidence="7">
    <location>
        <begin position="43"/>
        <end position="62"/>
    </location>
</feature>
<gene>
    <name evidence="8" type="ORF">FB467_2752</name>
</gene>
<sequence length="341" mass="34816">MSPVLTGDRTRMIPYAVGLVLLVVLLALPWYLSAYTISTVSRILVFGLLAMSVNLLTGITGLPTLGQAAYFGVGAYTGAIVATRLTEVGPLQLVLCALAGAVAAAVTGPVAVRARGVPFLMITLAIGEIGYSAAGRMDGVTGGTDGFRGIPPVVPLPGMEPLTNDGLVYYYVLACFLLLYGLVAMLLRSPFGLALRGLRDNEARLRAVGYPTTRYALAGYVLAGTLAGAAGSLWTTVQRFVSPGDMGFGVAALALLAVIIGGAGSMWGAVLGAGLCIWVRDYLGNMVAGHGELLLGVLFVLAVYLLPRGVAGFRLPRGGGPTEGVEGAEPAGIGASAGGES</sequence>
<dbReference type="EMBL" id="VFOP01000001">
    <property type="protein sequence ID" value="TQL51602.1"/>
    <property type="molecule type" value="Genomic_DNA"/>
</dbReference>
<comment type="caution">
    <text evidence="8">The sequence shown here is derived from an EMBL/GenBank/DDBJ whole genome shotgun (WGS) entry which is preliminary data.</text>
</comment>
<comment type="subcellular location">
    <subcellularLocation>
        <location evidence="1">Cell membrane</location>
        <topology evidence="1">Multi-pass membrane protein</topology>
    </subcellularLocation>
</comment>
<protein>
    <submittedName>
        <fullName evidence="8">Amino acid/amide ABC transporter membrane protein 2 (HAAT family)</fullName>
    </submittedName>
</protein>
<reference evidence="8 9" key="1">
    <citation type="submission" date="2019-06" db="EMBL/GenBank/DDBJ databases">
        <title>Sequencing the genomes of 1000 actinobacteria strains.</title>
        <authorList>
            <person name="Klenk H.-P."/>
        </authorList>
    </citation>
    <scope>NUCLEOTIDE SEQUENCE [LARGE SCALE GENOMIC DNA]</scope>
    <source>
        <strain evidence="8 9">DSM 12335</strain>
    </source>
</reference>
<dbReference type="CDD" id="cd06581">
    <property type="entry name" value="TM_PBP1_LivM_like"/>
    <property type="match status" value="1"/>
</dbReference>
<evidence type="ECO:0000256" key="2">
    <source>
        <dbReference type="ARBA" id="ARBA00022475"/>
    </source>
</evidence>
<feature type="transmembrane region" description="Helical" evidence="7">
    <location>
        <begin position="93"/>
        <end position="112"/>
    </location>
</feature>
<feature type="transmembrane region" description="Helical" evidence="7">
    <location>
        <begin position="286"/>
        <end position="306"/>
    </location>
</feature>
<keyword evidence="9" id="KW-1185">Reference proteome</keyword>